<dbReference type="RefSeq" id="WP_209662182.1">
    <property type="nucleotide sequence ID" value="NZ_JAGGMS010000001.1"/>
</dbReference>
<evidence type="ECO:0000256" key="1">
    <source>
        <dbReference type="SAM" id="MobiDB-lite"/>
    </source>
</evidence>
<dbReference type="EMBL" id="JAGGMS010000001">
    <property type="protein sequence ID" value="MBP2178542.1"/>
    <property type="molecule type" value="Genomic_DNA"/>
</dbReference>
<proteinExistence type="predicted"/>
<gene>
    <name evidence="2" type="ORF">JOM49_000068</name>
</gene>
<feature type="region of interest" description="Disordered" evidence="1">
    <location>
        <begin position="194"/>
        <end position="232"/>
    </location>
</feature>
<feature type="compositionally biased region" description="Pro residues" evidence="1">
    <location>
        <begin position="215"/>
        <end position="232"/>
    </location>
</feature>
<organism evidence="2 3">
    <name type="scientific">Amycolatopsis magusensis</name>
    <dbReference type="NCBI Taxonomy" id="882444"/>
    <lineage>
        <taxon>Bacteria</taxon>
        <taxon>Bacillati</taxon>
        <taxon>Actinomycetota</taxon>
        <taxon>Actinomycetes</taxon>
        <taxon>Pseudonocardiales</taxon>
        <taxon>Pseudonocardiaceae</taxon>
        <taxon>Amycolatopsis</taxon>
    </lineage>
</organism>
<reference evidence="2 3" key="1">
    <citation type="submission" date="2021-03" db="EMBL/GenBank/DDBJ databases">
        <title>Sequencing the genomes of 1000 actinobacteria strains.</title>
        <authorList>
            <person name="Klenk H.-P."/>
        </authorList>
    </citation>
    <scope>NUCLEOTIDE SEQUENCE [LARGE SCALE GENOMIC DNA]</scope>
    <source>
        <strain evidence="2 3">DSM 45510</strain>
    </source>
</reference>
<sequence length="232" mass="24597">MNSRTTALVIALVGVLLAGAALTGVALLTAERAVAGQARVSERDLRLAAFMPSEANPDPSTAIPGVVRQSYDPGLHVAAPQRIAYDHSPPFGGRHDQVWAACNGVVYPEGVRTEHLVHSLEHGAVWIAYDPDRVTGAERAKLAERVEGKPYLVMSPYPGLDQPISLQSWGHQLKVASADDERIDQFVTALLLNPSTFPEPGAPCDPGPGGFDQDAPPPFDPTPPGPDAQPPI</sequence>
<accession>A0ABS4PGL1</accession>
<protein>
    <recommendedName>
        <fullName evidence="4">DUF3105 domain-containing protein</fullName>
    </recommendedName>
</protein>
<evidence type="ECO:0008006" key="4">
    <source>
        <dbReference type="Google" id="ProtNLM"/>
    </source>
</evidence>
<evidence type="ECO:0000313" key="2">
    <source>
        <dbReference type="EMBL" id="MBP2178542.1"/>
    </source>
</evidence>
<evidence type="ECO:0000313" key="3">
    <source>
        <dbReference type="Proteomes" id="UP000741013"/>
    </source>
</evidence>
<dbReference type="InterPro" id="IPR021454">
    <property type="entry name" value="DUF3105"/>
</dbReference>
<comment type="caution">
    <text evidence="2">The sequence shown here is derived from an EMBL/GenBank/DDBJ whole genome shotgun (WGS) entry which is preliminary data.</text>
</comment>
<keyword evidence="3" id="KW-1185">Reference proteome</keyword>
<name>A0ABS4PGL1_9PSEU</name>
<dbReference type="Pfam" id="PF11303">
    <property type="entry name" value="DUF3105"/>
    <property type="match status" value="1"/>
</dbReference>
<dbReference type="Proteomes" id="UP000741013">
    <property type="component" value="Unassembled WGS sequence"/>
</dbReference>